<keyword evidence="3" id="KW-1185">Reference proteome</keyword>
<comment type="caution">
    <text evidence="2">The sequence shown here is derived from an EMBL/GenBank/DDBJ whole genome shotgun (WGS) entry which is preliminary data.</text>
</comment>
<name>A0A9D4K1V2_DREPO</name>
<evidence type="ECO:0000259" key="1">
    <source>
        <dbReference type="PROSITE" id="PS50017"/>
    </source>
</evidence>
<feature type="domain" description="Death" evidence="1">
    <location>
        <begin position="1"/>
        <end position="53"/>
    </location>
</feature>
<dbReference type="InterPro" id="IPR000488">
    <property type="entry name" value="Death_dom"/>
</dbReference>
<evidence type="ECO:0000313" key="3">
    <source>
        <dbReference type="Proteomes" id="UP000828390"/>
    </source>
</evidence>
<organism evidence="2 3">
    <name type="scientific">Dreissena polymorpha</name>
    <name type="common">Zebra mussel</name>
    <name type="synonym">Mytilus polymorpha</name>
    <dbReference type="NCBI Taxonomy" id="45954"/>
    <lineage>
        <taxon>Eukaryota</taxon>
        <taxon>Metazoa</taxon>
        <taxon>Spiralia</taxon>
        <taxon>Lophotrochozoa</taxon>
        <taxon>Mollusca</taxon>
        <taxon>Bivalvia</taxon>
        <taxon>Autobranchia</taxon>
        <taxon>Heteroconchia</taxon>
        <taxon>Euheterodonta</taxon>
        <taxon>Imparidentia</taxon>
        <taxon>Neoheterodontei</taxon>
        <taxon>Myida</taxon>
        <taxon>Dreissenoidea</taxon>
        <taxon>Dreissenidae</taxon>
        <taxon>Dreissena</taxon>
    </lineage>
</organism>
<dbReference type="GO" id="GO:0007165">
    <property type="term" value="P:signal transduction"/>
    <property type="evidence" value="ECO:0007669"/>
    <property type="project" value="InterPro"/>
</dbReference>
<protein>
    <recommendedName>
        <fullName evidence="1">Death domain-containing protein</fullName>
    </recommendedName>
</protein>
<dbReference type="Gene3D" id="1.10.533.10">
    <property type="entry name" value="Death Domain, Fas"/>
    <property type="match status" value="1"/>
</dbReference>
<dbReference type="AlphaFoldDB" id="A0A9D4K1V2"/>
<evidence type="ECO:0000313" key="2">
    <source>
        <dbReference type="EMBL" id="KAH3829222.1"/>
    </source>
</evidence>
<dbReference type="Pfam" id="PF00531">
    <property type="entry name" value="Death"/>
    <property type="match status" value="1"/>
</dbReference>
<proteinExistence type="predicted"/>
<gene>
    <name evidence="2" type="ORF">DPMN_131216</name>
</gene>
<reference evidence="2" key="2">
    <citation type="submission" date="2020-11" db="EMBL/GenBank/DDBJ databases">
        <authorList>
            <person name="McCartney M.A."/>
            <person name="Auch B."/>
            <person name="Kono T."/>
            <person name="Mallez S."/>
            <person name="Becker A."/>
            <person name="Gohl D.M."/>
            <person name="Silverstein K.A.T."/>
            <person name="Koren S."/>
            <person name="Bechman K.B."/>
            <person name="Herman A."/>
            <person name="Abrahante J.E."/>
            <person name="Garbe J."/>
        </authorList>
    </citation>
    <scope>NUCLEOTIDE SEQUENCE</scope>
    <source>
        <strain evidence="2">Duluth1</strain>
        <tissue evidence="2">Whole animal</tissue>
    </source>
</reference>
<dbReference type="PROSITE" id="PS50017">
    <property type="entry name" value="DEATH_DOMAIN"/>
    <property type="match status" value="1"/>
</dbReference>
<reference evidence="2" key="1">
    <citation type="journal article" date="2019" name="bioRxiv">
        <title>The Genome of the Zebra Mussel, Dreissena polymorpha: A Resource for Invasive Species Research.</title>
        <authorList>
            <person name="McCartney M.A."/>
            <person name="Auch B."/>
            <person name="Kono T."/>
            <person name="Mallez S."/>
            <person name="Zhang Y."/>
            <person name="Obille A."/>
            <person name="Becker A."/>
            <person name="Abrahante J.E."/>
            <person name="Garbe J."/>
            <person name="Badalamenti J.P."/>
            <person name="Herman A."/>
            <person name="Mangelson H."/>
            <person name="Liachko I."/>
            <person name="Sullivan S."/>
            <person name="Sone E.D."/>
            <person name="Koren S."/>
            <person name="Silverstein K.A.T."/>
            <person name="Beckman K.B."/>
            <person name="Gohl D.M."/>
        </authorList>
    </citation>
    <scope>NUCLEOTIDE SEQUENCE</scope>
    <source>
        <strain evidence="2">Duluth1</strain>
        <tissue evidence="2">Whole animal</tissue>
    </source>
</reference>
<dbReference type="InterPro" id="IPR011029">
    <property type="entry name" value="DEATH-like_dom_sf"/>
</dbReference>
<accession>A0A9D4K1V2</accession>
<dbReference type="SUPFAM" id="SSF47986">
    <property type="entry name" value="DEATH domain"/>
    <property type="match status" value="1"/>
</dbReference>
<sequence length="98" mass="11417">MLAVCLDISLASVDQIKADNNRHVERVYQMFLRWRRRKTYSATLRTLLKNMKECEEVVVDWEGVRERLGFGLGICTMINVNNSFSLATFLVHFRTTCS</sequence>
<dbReference type="CDD" id="cd01670">
    <property type="entry name" value="Death"/>
    <property type="match status" value="1"/>
</dbReference>
<dbReference type="EMBL" id="JAIWYP010000005">
    <property type="protein sequence ID" value="KAH3829222.1"/>
    <property type="molecule type" value="Genomic_DNA"/>
</dbReference>
<dbReference type="Proteomes" id="UP000828390">
    <property type="component" value="Unassembled WGS sequence"/>
</dbReference>